<evidence type="ECO:0000259" key="1">
    <source>
        <dbReference type="Pfam" id="PF12939"/>
    </source>
</evidence>
<evidence type="ECO:0000313" key="2">
    <source>
        <dbReference type="EMBL" id="RHC58036.1"/>
    </source>
</evidence>
<dbReference type="EMBL" id="QSHZ01000003">
    <property type="protein sequence ID" value="RHC58036.1"/>
    <property type="molecule type" value="Genomic_DNA"/>
</dbReference>
<dbReference type="Proteomes" id="UP000283975">
    <property type="component" value="Unassembled WGS sequence"/>
</dbReference>
<evidence type="ECO:0000313" key="3">
    <source>
        <dbReference type="Proteomes" id="UP000283975"/>
    </source>
</evidence>
<accession>A0A414AZV4</accession>
<comment type="caution">
    <text evidence="2">The sequence shown here is derived from an EMBL/GenBank/DDBJ whole genome shotgun (WGS) entry which is preliminary data.</text>
</comment>
<dbReference type="Gene3D" id="1.20.58.1400">
    <property type="entry name" value="Domain of unknown function DUF3837"/>
    <property type="match status" value="1"/>
</dbReference>
<dbReference type="AlphaFoldDB" id="A0A414AZV4"/>
<name>A0A414AZV4_9FIRM</name>
<protein>
    <submittedName>
        <fullName evidence="2">DUF3837 domain-containing protein</fullName>
    </submittedName>
</protein>
<organism evidence="2 3">
    <name type="scientific">Enterocloster bolteae</name>
    <dbReference type="NCBI Taxonomy" id="208479"/>
    <lineage>
        <taxon>Bacteria</taxon>
        <taxon>Bacillati</taxon>
        <taxon>Bacillota</taxon>
        <taxon>Clostridia</taxon>
        <taxon>Lachnospirales</taxon>
        <taxon>Lachnospiraceae</taxon>
        <taxon>Enterocloster</taxon>
    </lineage>
</organism>
<dbReference type="Pfam" id="PF12939">
    <property type="entry name" value="DUF3837"/>
    <property type="match status" value="1"/>
</dbReference>
<proteinExistence type="predicted"/>
<dbReference type="InterPro" id="IPR024212">
    <property type="entry name" value="DUF3837"/>
</dbReference>
<sequence length="104" mass="11626">MNHELTVQAVHIKTTIFNPPARLINCKELCCAFGFAYKQAGLQCPNIQEGAQIEESIKSCLGDIEGKDIDEKVREIISSYILKPDEVINEDALTILKMGYEIGR</sequence>
<gene>
    <name evidence="2" type="ORF">DW839_04570</name>
</gene>
<feature type="domain" description="DUF3837" evidence="1">
    <location>
        <begin position="5"/>
        <end position="101"/>
    </location>
</feature>
<reference evidence="2 3" key="1">
    <citation type="submission" date="2018-08" db="EMBL/GenBank/DDBJ databases">
        <title>A genome reference for cultivated species of the human gut microbiota.</title>
        <authorList>
            <person name="Zou Y."/>
            <person name="Xue W."/>
            <person name="Luo G."/>
        </authorList>
    </citation>
    <scope>NUCLEOTIDE SEQUENCE [LARGE SCALE GENOMIC DNA]</scope>
    <source>
        <strain evidence="2 3">AM35-14</strain>
    </source>
</reference>
<dbReference type="InterPro" id="IPR038406">
    <property type="entry name" value="DUF3837_sf"/>
</dbReference>